<dbReference type="AlphaFoldDB" id="A0A1M5VKI9"/>
<name>A0A1M5VKI9_9GAMM</name>
<gene>
    <name evidence="1" type="ORF">SAMN02745129_2827</name>
</gene>
<proteinExistence type="predicted"/>
<accession>A0A1M5VKI9</accession>
<protein>
    <submittedName>
        <fullName evidence="1">Uncharacterized protein</fullName>
    </submittedName>
</protein>
<dbReference type="EMBL" id="FQXG01000004">
    <property type="protein sequence ID" value="SHH75710.1"/>
    <property type="molecule type" value="Genomic_DNA"/>
</dbReference>
<organism evidence="1 2">
    <name type="scientific">Ferrimonas marina</name>
    <dbReference type="NCBI Taxonomy" id="299255"/>
    <lineage>
        <taxon>Bacteria</taxon>
        <taxon>Pseudomonadati</taxon>
        <taxon>Pseudomonadota</taxon>
        <taxon>Gammaproteobacteria</taxon>
        <taxon>Alteromonadales</taxon>
        <taxon>Ferrimonadaceae</taxon>
        <taxon>Ferrimonas</taxon>
    </lineage>
</organism>
<sequence>MVPLVEQVKLSGSAQELPTEVASRLDSAQLGHQFHHGNYLVEVGRSYTSALGGSCWELLVTDTNSSQSQQRIACQQGSRWLLVPEIADRSDSELIFNATY</sequence>
<evidence type="ECO:0000313" key="2">
    <source>
        <dbReference type="Proteomes" id="UP000184268"/>
    </source>
</evidence>
<dbReference type="Proteomes" id="UP000184268">
    <property type="component" value="Unassembled WGS sequence"/>
</dbReference>
<reference evidence="1 2" key="1">
    <citation type="submission" date="2016-11" db="EMBL/GenBank/DDBJ databases">
        <authorList>
            <person name="Jaros S."/>
            <person name="Januszkiewicz K."/>
            <person name="Wedrychowicz H."/>
        </authorList>
    </citation>
    <scope>NUCLEOTIDE SEQUENCE [LARGE SCALE GENOMIC DNA]</scope>
    <source>
        <strain evidence="1 2">DSM 16917</strain>
    </source>
</reference>
<evidence type="ECO:0000313" key="1">
    <source>
        <dbReference type="EMBL" id="SHH75710.1"/>
    </source>
</evidence>
<keyword evidence="2" id="KW-1185">Reference proteome</keyword>
<dbReference type="STRING" id="299255.SAMN02745129_2827"/>